<gene>
    <name evidence="2" type="ORF">NDU88_007502</name>
</gene>
<reference evidence="2" key="1">
    <citation type="journal article" date="2022" name="bioRxiv">
        <title>Sequencing and chromosome-scale assembly of the giantPleurodeles waltlgenome.</title>
        <authorList>
            <person name="Brown T."/>
            <person name="Elewa A."/>
            <person name="Iarovenko S."/>
            <person name="Subramanian E."/>
            <person name="Araus A.J."/>
            <person name="Petzold A."/>
            <person name="Susuki M."/>
            <person name="Suzuki K.-i.T."/>
            <person name="Hayashi T."/>
            <person name="Toyoda A."/>
            <person name="Oliveira C."/>
            <person name="Osipova E."/>
            <person name="Leigh N.D."/>
            <person name="Simon A."/>
            <person name="Yun M.H."/>
        </authorList>
    </citation>
    <scope>NUCLEOTIDE SEQUENCE</scope>
    <source>
        <strain evidence="2">20211129_DDA</strain>
        <tissue evidence="2">Liver</tissue>
    </source>
</reference>
<sequence>MFYRARVASTTELLFRDAVYELITVAAQLAAAARYTRVEMLKPSPARTPLEGVQACGEEEGIVETRKVGLSRRDRGKKKQGNVVQTSRTGLTPAASINNRLPAAQLQFVYAPTPLTLLAEC</sequence>
<dbReference type="EMBL" id="JANPWB010000015">
    <property type="protein sequence ID" value="KAJ1094427.1"/>
    <property type="molecule type" value="Genomic_DNA"/>
</dbReference>
<organism evidence="2 3">
    <name type="scientific">Pleurodeles waltl</name>
    <name type="common">Iberian ribbed newt</name>
    <dbReference type="NCBI Taxonomy" id="8319"/>
    <lineage>
        <taxon>Eukaryota</taxon>
        <taxon>Metazoa</taxon>
        <taxon>Chordata</taxon>
        <taxon>Craniata</taxon>
        <taxon>Vertebrata</taxon>
        <taxon>Euteleostomi</taxon>
        <taxon>Amphibia</taxon>
        <taxon>Batrachia</taxon>
        <taxon>Caudata</taxon>
        <taxon>Salamandroidea</taxon>
        <taxon>Salamandridae</taxon>
        <taxon>Pleurodelinae</taxon>
        <taxon>Pleurodeles</taxon>
    </lineage>
</organism>
<feature type="region of interest" description="Disordered" evidence="1">
    <location>
        <begin position="67"/>
        <end position="87"/>
    </location>
</feature>
<name>A0AAV7LVK7_PLEWA</name>
<evidence type="ECO:0000313" key="3">
    <source>
        <dbReference type="Proteomes" id="UP001066276"/>
    </source>
</evidence>
<accession>A0AAV7LVK7</accession>
<evidence type="ECO:0000313" key="2">
    <source>
        <dbReference type="EMBL" id="KAJ1094427.1"/>
    </source>
</evidence>
<protein>
    <submittedName>
        <fullName evidence="2">Uncharacterized protein</fullName>
    </submittedName>
</protein>
<proteinExistence type="predicted"/>
<comment type="caution">
    <text evidence="2">The sequence shown here is derived from an EMBL/GenBank/DDBJ whole genome shotgun (WGS) entry which is preliminary data.</text>
</comment>
<evidence type="ECO:0000256" key="1">
    <source>
        <dbReference type="SAM" id="MobiDB-lite"/>
    </source>
</evidence>
<keyword evidence="3" id="KW-1185">Reference proteome</keyword>
<dbReference type="AlphaFoldDB" id="A0AAV7LVK7"/>
<dbReference type="Proteomes" id="UP001066276">
    <property type="component" value="Chromosome 11"/>
</dbReference>